<evidence type="ECO:0000256" key="5">
    <source>
        <dbReference type="ARBA" id="ARBA00022741"/>
    </source>
</evidence>
<evidence type="ECO:0000256" key="2">
    <source>
        <dbReference type="ARBA" id="ARBA00012838"/>
    </source>
</evidence>
<feature type="compositionally biased region" description="Basic residues" evidence="11">
    <location>
        <begin position="1431"/>
        <end position="1442"/>
    </location>
</feature>
<dbReference type="FunFam" id="2.20.28.20:FF:000001">
    <property type="entry name" value="Methionine--tRNA ligase"/>
    <property type="match status" value="1"/>
</dbReference>
<dbReference type="GO" id="GO:0004825">
    <property type="term" value="F:methionine-tRNA ligase activity"/>
    <property type="evidence" value="ECO:0007669"/>
    <property type="project" value="UniProtKB-EC"/>
</dbReference>
<evidence type="ECO:0000256" key="4">
    <source>
        <dbReference type="ARBA" id="ARBA00022598"/>
    </source>
</evidence>
<keyword evidence="5" id="KW-0547">Nucleotide-binding</keyword>
<feature type="compositionally biased region" description="Basic residues" evidence="11">
    <location>
        <begin position="1518"/>
        <end position="1530"/>
    </location>
</feature>
<dbReference type="GO" id="GO:0048608">
    <property type="term" value="P:reproductive structure development"/>
    <property type="evidence" value="ECO:0007669"/>
    <property type="project" value="UniProtKB-ARBA"/>
</dbReference>
<dbReference type="InterPro" id="IPR023458">
    <property type="entry name" value="Met-tRNA_ligase_1"/>
</dbReference>
<dbReference type="InterPro" id="IPR015413">
    <property type="entry name" value="Methionyl/Leucyl_tRNA_Synth"/>
</dbReference>
<dbReference type="SUPFAM" id="SSF57770">
    <property type="entry name" value="Methionyl-tRNA synthetase (MetRS), Zn-domain"/>
    <property type="match status" value="1"/>
</dbReference>
<evidence type="ECO:0000313" key="13">
    <source>
        <dbReference type="EMBL" id="GEU28398.1"/>
    </source>
</evidence>
<dbReference type="GO" id="GO:0005829">
    <property type="term" value="C:cytosol"/>
    <property type="evidence" value="ECO:0007669"/>
    <property type="project" value="TreeGrafter"/>
</dbReference>
<dbReference type="GO" id="GO:0005524">
    <property type="term" value="F:ATP binding"/>
    <property type="evidence" value="ECO:0007669"/>
    <property type="project" value="UniProtKB-KW"/>
</dbReference>
<feature type="domain" description="Methionyl/Leucyl tRNA synthetase" evidence="12">
    <location>
        <begin position="917"/>
        <end position="1173"/>
    </location>
</feature>
<accession>A0A699GHY2</accession>
<keyword evidence="3" id="KW-0963">Cytoplasm</keyword>
<dbReference type="EMBL" id="BKCJ010000005">
    <property type="protein sequence ID" value="GEU28398.1"/>
    <property type="molecule type" value="Genomic_DNA"/>
</dbReference>
<evidence type="ECO:0000256" key="6">
    <source>
        <dbReference type="ARBA" id="ARBA00022840"/>
    </source>
</evidence>
<proteinExistence type="predicted"/>
<keyword evidence="7" id="KW-0648">Protein biosynthesis</keyword>
<evidence type="ECO:0000256" key="10">
    <source>
        <dbReference type="ARBA" id="ARBA00047364"/>
    </source>
</evidence>
<evidence type="ECO:0000256" key="7">
    <source>
        <dbReference type="ARBA" id="ARBA00022917"/>
    </source>
</evidence>
<dbReference type="PROSITE" id="PS00178">
    <property type="entry name" value="AA_TRNA_LIGASE_I"/>
    <property type="match status" value="1"/>
</dbReference>
<feature type="region of interest" description="Disordered" evidence="11">
    <location>
        <begin position="1350"/>
        <end position="1418"/>
    </location>
</feature>
<organism evidence="13">
    <name type="scientific">Tanacetum cinerariifolium</name>
    <name type="common">Dalmatian daisy</name>
    <name type="synonym">Chrysanthemum cinerariifolium</name>
    <dbReference type="NCBI Taxonomy" id="118510"/>
    <lineage>
        <taxon>Eukaryota</taxon>
        <taxon>Viridiplantae</taxon>
        <taxon>Streptophyta</taxon>
        <taxon>Embryophyta</taxon>
        <taxon>Tracheophyta</taxon>
        <taxon>Spermatophyta</taxon>
        <taxon>Magnoliopsida</taxon>
        <taxon>eudicotyledons</taxon>
        <taxon>Gunneridae</taxon>
        <taxon>Pentapetalae</taxon>
        <taxon>asterids</taxon>
        <taxon>campanulids</taxon>
        <taxon>Asterales</taxon>
        <taxon>Asteraceae</taxon>
        <taxon>Asteroideae</taxon>
        <taxon>Anthemideae</taxon>
        <taxon>Anthemidinae</taxon>
        <taxon>Tanacetum</taxon>
    </lineage>
</organism>
<evidence type="ECO:0000256" key="1">
    <source>
        <dbReference type="ARBA" id="ARBA00004496"/>
    </source>
</evidence>
<dbReference type="InterPro" id="IPR001412">
    <property type="entry name" value="aa-tRNA-synth_I_CS"/>
</dbReference>
<gene>
    <name evidence="13" type="ORF">Tci_000376</name>
</gene>
<sequence>MGTLEPGQTRHNGLAAEDFQHCVDGRRLQLARDEQAQRHGDLRHLQAVSRQYFLDHGSQRGLVPLHRLATLGKLHQRRLDGIGQVLGQQRGVRLRFAEEQHGGVGQFVDRVGAFLHQRQHDRQRRRAVEDGAGRQHARLGQFGQAVVVGLLDIVVVEPVQFFNVELRGRVGQVRAVEPGNHLLHREHFLVAMAPAQARQVVQDRFRQIALRRVIHHVDGILALGHLGAVGTQDHRQVAVLRQRCADGAQDVDLARSIVNVVVAAQHVADFHVEVVDGHAEVIGGRAVRTGDHQIVQLFIGDRDRALDEIVPRHFAAFRIFKAQHRLAACRNRRQDLALFRAPGAVVARLFAGGAHAFAHRFHFFRGRVALVGSAGIEHLRQHFAVAVHALHLVERAFVVRESQPLHAFDNGLHRFRGGALQVRVFDAQHEGAAKVAGKRPRIQRRAGAAQVEVAGGARGETGADWLGWCGDRRVGHGNESCKVKAVFYSLPDRPVHNQAAGHPPSVVLDHDAGELAGHILGLLRHLHRDLAGDLFIDGGHRTVGIGHHGRLAGIGLLADRHGQRQRTEEVDVEILAHLLAAAGAEDFFRVAAVRADMGAHVFHDAQDRNADFFEHFQALARVQQRDVLRRGDDDGARDRHFLRQRQLDVAGTGRHVDDQVVEVAPVGLLQQLLQRLRDHRAAPDHRLVRVDQEADRRHLHAVVFHRLHRLAILGFGTAFDAQHHRLRRTVDVGVQQADGRAFGGQRQRQVDGRGGFTDAALARGNGNDVFHVGHQLQTALHRVGDDLRGHADADIARARHGLEGGNHVAADGVDLAFGWVAELDIERDVPIFDLQIFHGLAADKIFRCIWVNDLRQGGFDLVYCDAHEALREICAHSSASRQISPATGPATCPRARTAVKMRLFHPQSASTMTRKLFVTTALPYANAAFHIGHMMEYIQADIWVRFQRMQRDGEGEHSTQRVVHFVGADDTHGTPIMIAAEKEGITPQEFVAKIAAGRAQYLDGFHIAFDNWYSTDSPENVELSQGIYRKLRDAGLIQTKIVPRFYDPVKGMFLADRNIKGECPVCHAKDQYGDNCEVCGAAYQPTELINPFSVFTNATPVLKDSEQYFFKLSDPRCYQFLKDWLNTPGRLQPEMVNKVSEWLGESGEKLADWDISRDAPYFGIPIPDAPGHRLQRTAQRSGHRTDPLHRQGHRVVPPAVLACHAEIRRPPGDRQAESQRARPPDRQQRKNVEVARHRHLAAALPEPGHEPGMAALLHRLQAQLQGGRPGLHRRRFRGPREQRFDRQVCQHRQPLRRLYRQKIRRQAGRHAVARRAGVDQARAGHAGRRGTASQYRRQFRRPRVWQGAARNHGNCRHHQPVCRRKQAVDPGQGRRQTGRTARRVHGRADPVPPAHHPAVAGAAGRGRQCRQVPERRPAGVGRYRCCQRRRVAGHAGPHHRRVHAPDDARGRQDDRRPVRRAESASRRGARRKTGEARQAGRTADHPGGGGTGHADAGRRRGTGAANFDRRLRQDRPARGKNRQLRTRGRFRQAAAPDAGRGRRPPAQCVLGHQGDVPAGRPGGQADRHGGQPGTAQDEVRRLRRHGAGGPPARWRRFFIVGGSAAGGLGALAAARWRCRCVGNLPHGRVAGMAWQQPLAAPAGSGDPPQPGVRRRGSAAGRARGPAQADRLLCGVRIRAGGRTRLLARQSARTAADGDAPLALLLAC</sequence>
<keyword evidence="8" id="KW-0030">Aminoacyl-tRNA synthetase</keyword>
<dbReference type="PANTHER" id="PTHR45765:SF1">
    <property type="entry name" value="METHIONINE--TRNA LIGASE, CYTOPLASMIC"/>
    <property type="match status" value="1"/>
</dbReference>
<feature type="region of interest" description="Disordered" evidence="11">
    <location>
        <begin position="1304"/>
        <end position="1336"/>
    </location>
</feature>
<feature type="region of interest" description="Disordered" evidence="11">
    <location>
        <begin position="1638"/>
        <end position="1665"/>
    </location>
</feature>
<evidence type="ECO:0000256" key="3">
    <source>
        <dbReference type="ARBA" id="ARBA00022490"/>
    </source>
</evidence>
<dbReference type="InterPro" id="IPR029038">
    <property type="entry name" value="MetRS_Zn"/>
</dbReference>
<dbReference type="GO" id="GO:0009791">
    <property type="term" value="P:post-embryonic development"/>
    <property type="evidence" value="ECO:0007669"/>
    <property type="project" value="UniProtKB-ARBA"/>
</dbReference>
<feature type="region of interest" description="Disordered" evidence="11">
    <location>
        <begin position="1431"/>
        <end position="1577"/>
    </location>
</feature>
<dbReference type="GO" id="GO:0006431">
    <property type="term" value="P:methionyl-tRNA aminoacylation"/>
    <property type="evidence" value="ECO:0007669"/>
    <property type="project" value="TreeGrafter"/>
</dbReference>
<evidence type="ECO:0000256" key="8">
    <source>
        <dbReference type="ARBA" id="ARBA00023146"/>
    </source>
</evidence>
<keyword evidence="6" id="KW-0067">ATP-binding</keyword>
<name>A0A699GHY2_TANCI</name>
<dbReference type="Gene3D" id="2.20.28.20">
    <property type="entry name" value="Methionyl-tRNA synthetase, Zn-domain"/>
    <property type="match status" value="1"/>
</dbReference>
<dbReference type="EC" id="6.1.1.10" evidence="2"/>
<feature type="compositionally biased region" description="Basic and acidic residues" evidence="11">
    <location>
        <begin position="1507"/>
        <end position="1517"/>
    </location>
</feature>
<comment type="catalytic activity">
    <reaction evidence="10">
        <text>tRNA(Met) + L-methionine + ATP = L-methionyl-tRNA(Met) + AMP + diphosphate</text>
        <dbReference type="Rhea" id="RHEA:13481"/>
        <dbReference type="Rhea" id="RHEA-COMP:9667"/>
        <dbReference type="Rhea" id="RHEA-COMP:9698"/>
        <dbReference type="ChEBI" id="CHEBI:30616"/>
        <dbReference type="ChEBI" id="CHEBI:33019"/>
        <dbReference type="ChEBI" id="CHEBI:57844"/>
        <dbReference type="ChEBI" id="CHEBI:78442"/>
        <dbReference type="ChEBI" id="CHEBI:78530"/>
        <dbReference type="ChEBI" id="CHEBI:456215"/>
        <dbReference type="EC" id="6.1.1.10"/>
    </reaction>
</comment>
<comment type="subcellular location">
    <subcellularLocation>
        <location evidence="1">Cytoplasm</location>
    </subcellularLocation>
</comment>
<evidence type="ECO:0000256" key="9">
    <source>
        <dbReference type="ARBA" id="ARBA00030904"/>
    </source>
</evidence>
<protein>
    <recommendedName>
        <fullName evidence="2">methionine--tRNA ligase</fullName>
        <ecNumber evidence="2">6.1.1.10</ecNumber>
    </recommendedName>
    <alternativeName>
        <fullName evidence="9">Methionyl-tRNA synthetase</fullName>
    </alternativeName>
</protein>
<reference evidence="13" key="1">
    <citation type="journal article" date="2019" name="Sci. Rep.">
        <title>Draft genome of Tanacetum cinerariifolium, the natural source of mosquito coil.</title>
        <authorList>
            <person name="Yamashiro T."/>
            <person name="Shiraishi A."/>
            <person name="Satake H."/>
            <person name="Nakayama K."/>
        </authorList>
    </citation>
    <scope>NUCLEOTIDE SEQUENCE</scope>
</reference>
<feature type="compositionally biased region" description="Basic residues" evidence="11">
    <location>
        <begin position="1304"/>
        <end position="1313"/>
    </location>
</feature>
<feature type="compositionally biased region" description="Basic and acidic residues" evidence="11">
    <location>
        <begin position="1443"/>
        <end position="1465"/>
    </location>
</feature>
<dbReference type="SUPFAM" id="SSF52374">
    <property type="entry name" value="Nucleotidylyl transferase"/>
    <property type="match status" value="1"/>
</dbReference>
<dbReference type="Gene3D" id="3.40.50.620">
    <property type="entry name" value="HUPs"/>
    <property type="match status" value="2"/>
</dbReference>
<feature type="compositionally biased region" description="Basic residues" evidence="11">
    <location>
        <begin position="1376"/>
        <end position="1385"/>
    </location>
</feature>
<feature type="region of interest" description="Disordered" evidence="11">
    <location>
        <begin position="1207"/>
        <end position="1232"/>
    </location>
</feature>
<evidence type="ECO:0000259" key="12">
    <source>
        <dbReference type="Pfam" id="PF09334"/>
    </source>
</evidence>
<dbReference type="Pfam" id="PF09334">
    <property type="entry name" value="tRNA-synt_1g"/>
    <property type="match status" value="1"/>
</dbReference>
<comment type="caution">
    <text evidence="13">The sequence shown here is derived from an EMBL/GenBank/DDBJ whole genome shotgun (WGS) entry which is preliminary data.</text>
</comment>
<evidence type="ECO:0000256" key="11">
    <source>
        <dbReference type="SAM" id="MobiDB-lite"/>
    </source>
</evidence>
<dbReference type="InterPro" id="IPR014729">
    <property type="entry name" value="Rossmann-like_a/b/a_fold"/>
</dbReference>
<keyword evidence="4 13" id="KW-0436">Ligase</keyword>
<feature type="compositionally biased region" description="Basic residues" evidence="11">
    <location>
        <begin position="1353"/>
        <end position="1365"/>
    </location>
</feature>
<dbReference type="PANTHER" id="PTHR45765">
    <property type="entry name" value="METHIONINE--TRNA LIGASE"/>
    <property type="match status" value="1"/>
</dbReference>